<keyword evidence="1" id="KW-1133">Transmembrane helix</keyword>
<protein>
    <submittedName>
        <fullName evidence="3">Fimbrial subunit protein</fullName>
    </submittedName>
</protein>
<feature type="domain" description="Fimbrial-type adhesion" evidence="2">
    <location>
        <begin position="42"/>
        <end position="179"/>
    </location>
</feature>
<dbReference type="EMBL" id="CP003488">
    <property type="protein sequence ID" value="AFH94468.1"/>
    <property type="molecule type" value="Genomic_DNA"/>
</dbReference>
<dbReference type="HOGENOM" id="CLU_114111_2_0_6"/>
<keyword evidence="1" id="KW-0812">Transmembrane</keyword>
<dbReference type="InterPro" id="IPR036937">
    <property type="entry name" value="Adhesion_dom_fimbrial_sf"/>
</dbReference>
<evidence type="ECO:0000259" key="2">
    <source>
        <dbReference type="Pfam" id="PF00419"/>
    </source>
</evidence>
<keyword evidence="1" id="KW-0472">Membrane</keyword>
<reference evidence="4" key="2">
    <citation type="submission" date="2012-04" db="EMBL/GenBank/DDBJ databases">
        <title>Complete genome sequence of Providencia stuartii clinical isolate MRSN 2154.</title>
        <authorList>
            <person name="Clifford R.J."/>
            <person name="Hang J."/>
            <person name="Riley M.C."/>
            <person name="Onmus-Leone F."/>
            <person name="Kuschner R.A."/>
            <person name="Lesho E.P."/>
            <person name="Waterman P.E."/>
        </authorList>
    </citation>
    <scope>NUCLEOTIDE SEQUENCE [LARGE SCALE GENOMIC DNA]</scope>
    <source>
        <strain evidence="4">MRSN 2154</strain>
    </source>
</reference>
<dbReference type="PATRIC" id="fig|1157951.4.peg.2644"/>
<proteinExistence type="predicted"/>
<dbReference type="KEGG" id="psi:S70_13130"/>
<reference evidence="3 4" key="1">
    <citation type="journal article" date="2012" name="J. Bacteriol.">
        <title>Complete Genome Sequence of Providencia stuartii Clinical Isolate MRSN 2154.</title>
        <authorList>
            <person name="Clifford R.J."/>
            <person name="Hang J."/>
            <person name="Riley M.C."/>
            <person name="Onmus-Leone F."/>
            <person name="Kuschner R.A."/>
            <person name="Lesho E.P."/>
            <person name="Waterman P.E."/>
        </authorList>
    </citation>
    <scope>NUCLEOTIDE SEQUENCE [LARGE SCALE GENOMIC DNA]</scope>
    <source>
        <strain evidence="3 4">MRSN 2154</strain>
    </source>
</reference>
<gene>
    <name evidence="3" type="ordered locus">S70_13130</name>
</gene>
<dbReference type="Pfam" id="PF00419">
    <property type="entry name" value="Fimbrial"/>
    <property type="match status" value="1"/>
</dbReference>
<dbReference type="GO" id="GO:0009289">
    <property type="term" value="C:pilus"/>
    <property type="evidence" value="ECO:0007669"/>
    <property type="project" value="InterPro"/>
</dbReference>
<dbReference type="Proteomes" id="UP000005012">
    <property type="component" value="Chromosome"/>
</dbReference>
<dbReference type="RefSeq" id="WP_014657447.1">
    <property type="nucleotide sequence ID" value="NC_017731.1"/>
</dbReference>
<dbReference type="Gene3D" id="2.60.40.1090">
    <property type="entry name" value="Fimbrial-type adhesion domain"/>
    <property type="match status" value="1"/>
</dbReference>
<dbReference type="InterPro" id="IPR000259">
    <property type="entry name" value="Adhesion_dom_fimbrial"/>
</dbReference>
<dbReference type="InterPro" id="IPR008966">
    <property type="entry name" value="Adhesion_dom_sf"/>
</dbReference>
<feature type="transmembrane region" description="Helical" evidence="1">
    <location>
        <begin position="12"/>
        <end position="34"/>
    </location>
</feature>
<organism evidence="3 4">
    <name type="scientific">Providencia stuartii (strain MRSN 2154)</name>
    <dbReference type="NCBI Taxonomy" id="1157951"/>
    <lineage>
        <taxon>Bacteria</taxon>
        <taxon>Pseudomonadati</taxon>
        <taxon>Pseudomonadota</taxon>
        <taxon>Gammaproteobacteria</taxon>
        <taxon>Enterobacterales</taxon>
        <taxon>Morganellaceae</taxon>
        <taxon>Providencia</taxon>
    </lineage>
</organism>
<dbReference type="SUPFAM" id="SSF49401">
    <property type="entry name" value="Bacterial adhesins"/>
    <property type="match status" value="1"/>
</dbReference>
<dbReference type="GO" id="GO:0007155">
    <property type="term" value="P:cell adhesion"/>
    <property type="evidence" value="ECO:0007669"/>
    <property type="project" value="InterPro"/>
</dbReference>
<dbReference type="AlphaFoldDB" id="A0A140NP92"/>
<evidence type="ECO:0000313" key="4">
    <source>
        <dbReference type="Proteomes" id="UP000005012"/>
    </source>
</evidence>
<accession>A0A140NP92</accession>
<evidence type="ECO:0000256" key="1">
    <source>
        <dbReference type="SAM" id="Phobius"/>
    </source>
</evidence>
<name>A0A140NP92_PROSM</name>
<evidence type="ECO:0000313" key="3">
    <source>
        <dbReference type="EMBL" id="AFH94468.1"/>
    </source>
</evidence>
<dbReference type="OrthoDB" id="6464108at2"/>
<sequence>MLLIQHVTVGIKGLIVFSVLFFSTLLFGSLFYVVHADTANLNLTLTITMPPQCTFSNNSSIQIVRFGEVQQGLIDGVSYKRTPIDTGLSCGPLEKNALKMGVSWDKEVTFNGISAISTNRTNLGIAIYKDLTRLSNGASINFTYGNPPNLYAVPIKPSGMMLSDAGSFTGTMTVTLNYQ</sequence>